<dbReference type="AlphaFoldDB" id="A0A7U7ETQ7"/>
<protein>
    <recommendedName>
        <fullName evidence="4">Outer membrane lipoprotein SlyB</fullName>
    </recommendedName>
</protein>
<organism evidence="2 3">
    <name type="scientific">Zestomonas carbonaria</name>
    <dbReference type="NCBI Taxonomy" id="2762745"/>
    <lineage>
        <taxon>Bacteria</taxon>
        <taxon>Pseudomonadati</taxon>
        <taxon>Pseudomonadota</taxon>
        <taxon>Gammaproteobacteria</taxon>
        <taxon>Pseudomonadales</taxon>
        <taxon>Pseudomonadaceae</taxon>
        <taxon>Zestomonas</taxon>
    </lineage>
</organism>
<feature type="signal peptide" evidence="1">
    <location>
        <begin position="1"/>
        <end position="21"/>
    </location>
</feature>
<name>A0A7U7ETQ7_9GAMM</name>
<reference evidence="2 3" key="1">
    <citation type="submission" date="2020-08" db="EMBL/GenBank/DDBJ databases">
        <authorList>
            <person name="Criscuolo A."/>
        </authorList>
    </citation>
    <scope>NUCLEOTIDE SEQUENCE [LARGE SCALE GENOMIC DNA]</scope>
    <source>
        <strain evidence="2">CIP111764</strain>
    </source>
</reference>
<proteinExistence type="predicted"/>
<dbReference type="Proteomes" id="UP000583387">
    <property type="component" value="Unassembled WGS sequence"/>
</dbReference>
<feature type="chain" id="PRO_5031304618" description="Outer membrane lipoprotein SlyB" evidence="1">
    <location>
        <begin position="22"/>
        <end position="125"/>
    </location>
</feature>
<keyword evidence="1" id="KW-0732">Signal</keyword>
<keyword evidence="3" id="KW-1185">Reference proteome</keyword>
<sequence>MNRLSSLALCFGLLASQVALADQVIREVPDTTAGKGVGALSGLMLGAAAGGPIGGLVGAGAGFWLGGSAQQAGGLDERAYEVENDVGERSVVRSPNARFSAGEAVTRKGTRIVSSAAEEPLHVER</sequence>
<evidence type="ECO:0000256" key="1">
    <source>
        <dbReference type="SAM" id="SignalP"/>
    </source>
</evidence>
<comment type="caution">
    <text evidence="2">The sequence shown here is derived from an EMBL/GenBank/DDBJ whole genome shotgun (WGS) entry which is preliminary data.</text>
</comment>
<evidence type="ECO:0000313" key="2">
    <source>
        <dbReference type="EMBL" id="CAD5110495.1"/>
    </source>
</evidence>
<dbReference type="RefSeq" id="WP_187673801.1">
    <property type="nucleotide sequence ID" value="NZ_CAJFCI010000089.1"/>
</dbReference>
<gene>
    <name evidence="2" type="ORF">PSEWESI4_04818</name>
</gene>
<accession>A0A7U7ETQ7</accession>
<evidence type="ECO:0000313" key="3">
    <source>
        <dbReference type="Proteomes" id="UP000583387"/>
    </source>
</evidence>
<evidence type="ECO:0008006" key="4">
    <source>
        <dbReference type="Google" id="ProtNLM"/>
    </source>
</evidence>
<dbReference type="EMBL" id="CAJFCI010000089">
    <property type="protein sequence ID" value="CAD5110495.1"/>
    <property type="molecule type" value="Genomic_DNA"/>
</dbReference>